<dbReference type="RefSeq" id="WP_186853157.1">
    <property type="nucleotide sequence ID" value="NZ_JACOPO010000007.1"/>
</dbReference>
<name>A0A8J6JAD7_9FIRM</name>
<feature type="region of interest" description="Disordered" evidence="1">
    <location>
        <begin position="22"/>
        <end position="41"/>
    </location>
</feature>
<reference evidence="2" key="1">
    <citation type="submission" date="2020-08" db="EMBL/GenBank/DDBJ databases">
        <title>Genome public.</title>
        <authorList>
            <person name="Liu C."/>
            <person name="Sun Q."/>
        </authorList>
    </citation>
    <scope>NUCLEOTIDE SEQUENCE</scope>
    <source>
        <strain evidence="2">NSJ-23</strain>
    </source>
</reference>
<evidence type="ECO:0000313" key="3">
    <source>
        <dbReference type="Proteomes" id="UP000628736"/>
    </source>
</evidence>
<organism evidence="2 3">
    <name type="scientific">Flintibacter hominis</name>
    <dbReference type="NCBI Taxonomy" id="2763048"/>
    <lineage>
        <taxon>Bacteria</taxon>
        <taxon>Bacillati</taxon>
        <taxon>Bacillota</taxon>
        <taxon>Clostridia</taxon>
        <taxon>Eubacteriales</taxon>
        <taxon>Flintibacter</taxon>
    </lineage>
</organism>
<evidence type="ECO:0000313" key="2">
    <source>
        <dbReference type="EMBL" id="MBC5723312.1"/>
    </source>
</evidence>
<dbReference type="AlphaFoldDB" id="A0A8J6JAD7"/>
<sequence>MSTLKMPVLTVCNPDRAKEYKSQCSDEKGATSQQKKDPHSGPFCDFFH</sequence>
<gene>
    <name evidence="2" type="ORF">H8S11_10885</name>
</gene>
<dbReference type="Proteomes" id="UP000628736">
    <property type="component" value="Unassembled WGS sequence"/>
</dbReference>
<dbReference type="EMBL" id="JACOPO010000007">
    <property type="protein sequence ID" value="MBC5723312.1"/>
    <property type="molecule type" value="Genomic_DNA"/>
</dbReference>
<proteinExistence type="predicted"/>
<evidence type="ECO:0000256" key="1">
    <source>
        <dbReference type="SAM" id="MobiDB-lite"/>
    </source>
</evidence>
<protein>
    <submittedName>
        <fullName evidence="2">Uncharacterized protein</fullName>
    </submittedName>
</protein>
<comment type="caution">
    <text evidence="2">The sequence shown here is derived from an EMBL/GenBank/DDBJ whole genome shotgun (WGS) entry which is preliminary data.</text>
</comment>
<accession>A0A8J6JAD7</accession>
<keyword evidence="3" id="KW-1185">Reference proteome</keyword>
<feature type="compositionally biased region" description="Basic and acidic residues" evidence="1">
    <location>
        <begin position="22"/>
        <end position="39"/>
    </location>
</feature>